<evidence type="ECO:0000313" key="2">
    <source>
        <dbReference type="EMBL" id="GFP96850.1"/>
    </source>
</evidence>
<keyword evidence="3" id="KW-1185">Reference proteome</keyword>
<feature type="domain" description="PB1" evidence="1">
    <location>
        <begin position="2"/>
        <end position="41"/>
    </location>
</feature>
<name>A0A830CB61_9LAMI</name>
<evidence type="ECO:0000313" key="3">
    <source>
        <dbReference type="Proteomes" id="UP000653305"/>
    </source>
</evidence>
<dbReference type="AlphaFoldDB" id="A0A830CB61"/>
<dbReference type="InterPro" id="IPR000270">
    <property type="entry name" value="PB1_dom"/>
</dbReference>
<sequence>MGKMCGSSVSLRCQLPTEYLEALVSITFDEDLANLIEEYNYAAAAAAEASAFKIRAFLYAPKTLKKVHPPPSIASFSSSDASLPKPPFYSCGGGGMLPRCPTLNSRRCPTLNRR</sequence>
<dbReference type="PANTHER" id="PTHR31066">
    <property type="entry name" value="OS05G0427100 PROTEIN-RELATED"/>
    <property type="match status" value="1"/>
</dbReference>
<dbReference type="Pfam" id="PF00564">
    <property type="entry name" value="PB1"/>
    <property type="match status" value="1"/>
</dbReference>
<organism evidence="2 3">
    <name type="scientific">Phtheirospermum japonicum</name>
    <dbReference type="NCBI Taxonomy" id="374723"/>
    <lineage>
        <taxon>Eukaryota</taxon>
        <taxon>Viridiplantae</taxon>
        <taxon>Streptophyta</taxon>
        <taxon>Embryophyta</taxon>
        <taxon>Tracheophyta</taxon>
        <taxon>Spermatophyta</taxon>
        <taxon>Magnoliopsida</taxon>
        <taxon>eudicotyledons</taxon>
        <taxon>Gunneridae</taxon>
        <taxon>Pentapetalae</taxon>
        <taxon>asterids</taxon>
        <taxon>lamiids</taxon>
        <taxon>Lamiales</taxon>
        <taxon>Orobanchaceae</taxon>
        <taxon>Orobanchaceae incertae sedis</taxon>
        <taxon>Phtheirospermum</taxon>
    </lineage>
</organism>
<reference evidence="2" key="1">
    <citation type="submission" date="2020-07" db="EMBL/GenBank/DDBJ databases">
        <title>Ethylene signaling mediates host invasion by parasitic plants.</title>
        <authorList>
            <person name="Yoshida S."/>
        </authorList>
    </citation>
    <scope>NUCLEOTIDE SEQUENCE</scope>
    <source>
        <strain evidence="2">Okayama</strain>
    </source>
</reference>
<accession>A0A830CB61</accession>
<dbReference type="SUPFAM" id="SSF54277">
    <property type="entry name" value="CAD &amp; PB1 domains"/>
    <property type="match status" value="1"/>
</dbReference>
<dbReference type="EMBL" id="BMAC01000458">
    <property type="protein sequence ID" value="GFP96850.1"/>
    <property type="molecule type" value="Genomic_DNA"/>
</dbReference>
<dbReference type="Proteomes" id="UP000653305">
    <property type="component" value="Unassembled WGS sequence"/>
</dbReference>
<gene>
    <name evidence="2" type="ORF">PHJA_001829100</name>
</gene>
<protein>
    <recommendedName>
        <fullName evidence="1">PB1 domain-containing protein</fullName>
    </recommendedName>
</protein>
<proteinExistence type="predicted"/>
<dbReference type="InterPro" id="IPR053198">
    <property type="entry name" value="Gynoecium_Dev_Regulator"/>
</dbReference>
<dbReference type="PANTHER" id="PTHR31066:SF10">
    <property type="entry name" value="OCTICOSAPEPTIDE_PHOX_BEM1P FAMILY PROTEIN"/>
    <property type="match status" value="1"/>
</dbReference>
<comment type="caution">
    <text evidence="2">The sequence shown here is derived from an EMBL/GenBank/DDBJ whole genome shotgun (WGS) entry which is preliminary data.</text>
</comment>
<evidence type="ECO:0000259" key="1">
    <source>
        <dbReference type="Pfam" id="PF00564"/>
    </source>
</evidence>
<dbReference type="OrthoDB" id="1914296at2759"/>